<sequence>MHVPLVDADTMPLLTPRLLNHHHSSSLCLALPPYAHPLLSLVRALKVDDISVLVDLVVGGSKRARENVIASLLNLIKSDEDKVAGDIREVDGAEATVRALIGDDNGVSAREKCKAKVLL</sequence>
<proteinExistence type="predicted"/>
<evidence type="ECO:0000313" key="1">
    <source>
        <dbReference type="EMBL" id="THU71225.1"/>
    </source>
</evidence>
<dbReference type="AlphaFoldDB" id="A0A4V4H9D9"/>
<dbReference type="Proteomes" id="UP000317650">
    <property type="component" value="Chromosome 8"/>
</dbReference>
<protein>
    <recommendedName>
        <fullName evidence="3">U-box domain-containing protein</fullName>
    </recommendedName>
</protein>
<dbReference type="EMBL" id="PYDT01000002">
    <property type="protein sequence ID" value="THU71225.1"/>
    <property type="molecule type" value="Genomic_DNA"/>
</dbReference>
<comment type="caution">
    <text evidence="1">The sequence shown here is derived from an EMBL/GenBank/DDBJ whole genome shotgun (WGS) entry which is preliminary data.</text>
</comment>
<keyword evidence="2" id="KW-1185">Reference proteome</keyword>
<evidence type="ECO:0000313" key="2">
    <source>
        <dbReference type="Proteomes" id="UP000317650"/>
    </source>
</evidence>
<reference evidence="1 2" key="1">
    <citation type="journal article" date="2019" name="Nat. Plants">
        <title>Genome sequencing of Musa balbisiana reveals subgenome evolution and function divergence in polyploid bananas.</title>
        <authorList>
            <person name="Yao X."/>
        </authorList>
    </citation>
    <scope>NUCLEOTIDE SEQUENCE [LARGE SCALE GENOMIC DNA]</scope>
    <source>
        <strain evidence="2">cv. DH-PKW</strain>
        <tissue evidence="1">Leaves</tissue>
    </source>
</reference>
<evidence type="ECO:0008006" key="3">
    <source>
        <dbReference type="Google" id="ProtNLM"/>
    </source>
</evidence>
<organism evidence="1 2">
    <name type="scientific">Musa balbisiana</name>
    <name type="common">Banana</name>
    <dbReference type="NCBI Taxonomy" id="52838"/>
    <lineage>
        <taxon>Eukaryota</taxon>
        <taxon>Viridiplantae</taxon>
        <taxon>Streptophyta</taxon>
        <taxon>Embryophyta</taxon>
        <taxon>Tracheophyta</taxon>
        <taxon>Spermatophyta</taxon>
        <taxon>Magnoliopsida</taxon>
        <taxon>Liliopsida</taxon>
        <taxon>Zingiberales</taxon>
        <taxon>Musaceae</taxon>
        <taxon>Musa</taxon>
    </lineage>
</organism>
<name>A0A4V4H9D9_MUSBA</name>
<gene>
    <name evidence="1" type="ORF">C4D60_Mb08t33320</name>
</gene>
<accession>A0A4V4H9D9</accession>